<feature type="transmembrane region" description="Helical" evidence="8">
    <location>
        <begin position="148"/>
        <end position="172"/>
    </location>
</feature>
<keyword evidence="11" id="KW-1185">Reference proteome</keyword>
<comment type="subcellular location">
    <subcellularLocation>
        <location evidence="2">Membrane</location>
        <topology evidence="2">Multi-pass membrane protein</topology>
    </subcellularLocation>
</comment>
<gene>
    <name evidence="10" type="ORF">DWV00_24345</name>
</gene>
<comment type="pathway">
    <text evidence="3">One-carbon metabolism; methylamine degradation.</text>
</comment>
<name>A0A3D8JU06_9BURK</name>
<dbReference type="Proteomes" id="UP000256838">
    <property type="component" value="Unassembled WGS sequence"/>
</dbReference>
<dbReference type="AlphaFoldDB" id="A0A3D8JU06"/>
<comment type="caution">
    <text evidence="10">The sequence shown here is derived from an EMBL/GenBank/DDBJ whole genome shotgun (WGS) entry which is preliminary data.</text>
</comment>
<evidence type="ECO:0000256" key="2">
    <source>
        <dbReference type="ARBA" id="ARBA00004141"/>
    </source>
</evidence>
<dbReference type="InterPro" id="IPR009908">
    <property type="entry name" value="Methylamine_util_MauE"/>
</dbReference>
<feature type="transmembrane region" description="Helical" evidence="8">
    <location>
        <begin position="73"/>
        <end position="92"/>
    </location>
</feature>
<evidence type="ECO:0000256" key="7">
    <source>
        <dbReference type="ARBA" id="ARBA00023136"/>
    </source>
</evidence>
<evidence type="ECO:0000313" key="10">
    <source>
        <dbReference type="EMBL" id="RDU96370.1"/>
    </source>
</evidence>
<feature type="transmembrane region" description="Helical" evidence="8">
    <location>
        <begin position="46"/>
        <end position="67"/>
    </location>
</feature>
<feature type="transmembrane region" description="Helical" evidence="8">
    <location>
        <begin position="124"/>
        <end position="142"/>
    </location>
</feature>
<evidence type="ECO:0000256" key="3">
    <source>
        <dbReference type="ARBA" id="ARBA00004856"/>
    </source>
</evidence>
<evidence type="ECO:0000256" key="5">
    <source>
        <dbReference type="ARBA" id="ARBA00022692"/>
    </source>
</evidence>
<dbReference type="Pfam" id="PF07291">
    <property type="entry name" value="MauE"/>
    <property type="match status" value="1"/>
</dbReference>
<proteinExistence type="predicted"/>
<dbReference type="UniPathway" id="UPA00895"/>
<evidence type="ECO:0000256" key="6">
    <source>
        <dbReference type="ARBA" id="ARBA00022989"/>
    </source>
</evidence>
<dbReference type="GO" id="GO:0030416">
    <property type="term" value="P:methylamine metabolic process"/>
    <property type="evidence" value="ECO:0007669"/>
    <property type="project" value="InterPro"/>
</dbReference>
<dbReference type="RefSeq" id="WP_115536296.1">
    <property type="nucleotide sequence ID" value="NZ_QRGA01000015.1"/>
</dbReference>
<protein>
    <recommendedName>
        <fullName evidence="4">Methylamine utilization protein MauE</fullName>
    </recommendedName>
</protein>
<organism evidence="10 11">
    <name type="scientific">Trinickia dinghuensis</name>
    <dbReference type="NCBI Taxonomy" id="2291023"/>
    <lineage>
        <taxon>Bacteria</taxon>
        <taxon>Pseudomonadati</taxon>
        <taxon>Pseudomonadota</taxon>
        <taxon>Betaproteobacteria</taxon>
        <taxon>Burkholderiales</taxon>
        <taxon>Burkholderiaceae</taxon>
        <taxon>Trinickia</taxon>
    </lineage>
</organism>
<sequence>MTIDPVFANVALAAAAIVALMGAIAKFRQLDAFQRAVASFRLVPHALVLPFAVAVPVCETLAVAALLAPQTRAIGAVALGTLFALFAFALAVNVARGHTDFDCGCSGFVASSHDAPHRIGWAHVGRALLLVALVACACARQSSRAIVWFDFLSVFGGTLMVVSALVALDVLLANRPKLNHLRNS</sequence>
<dbReference type="GO" id="GO:0016020">
    <property type="term" value="C:membrane"/>
    <property type="evidence" value="ECO:0007669"/>
    <property type="project" value="UniProtKB-SubCell"/>
</dbReference>
<evidence type="ECO:0000259" key="9">
    <source>
        <dbReference type="Pfam" id="PF07291"/>
    </source>
</evidence>
<keyword evidence="7 8" id="KW-0472">Membrane</keyword>
<evidence type="ECO:0000256" key="1">
    <source>
        <dbReference type="ARBA" id="ARBA00003475"/>
    </source>
</evidence>
<feature type="transmembrane region" description="Helical" evidence="8">
    <location>
        <begin position="6"/>
        <end position="25"/>
    </location>
</feature>
<reference evidence="10 11" key="1">
    <citation type="submission" date="2018-08" db="EMBL/GenBank/DDBJ databases">
        <title>Paraburkholderia sp. DHOM06 isolated from forest soil.</title>
        <authorList>
            <person name="Gao Z.-H."/>
            <person name="Qiu L.-H."/>
        </authorList>
    </citation>
    <scope>NUCLEOTIDE SEQUENCE [LARGE SCALE GENOMIC DNA]</scope>
    <source>
        <strain evidence="10 11">DHOM06</strain>
    </source>
</reference>
<dbReference type="OrthoDB" id="9180460at2"/>
<keyword evidence="6 8" id="KW-1133">Transmembrane helix</keyword>
<keyword evidence="5 8" id="KW-0812">Transmembrane</keyword>
<accession>A0A3D8JU06</accession>
<evidence type="ECO:0000256" key="4">
    <source>
        <dbReference type="ARBA" id="ARBA00019078"/>
    </source>
</evidence>
<feature type="domain" description="Methylamine utilisation protein MauE" evidence="9">
    <location>
        <begin position="7"/>
        <end position="137"/>
    </location>
</feature>
<comment type="function">
    <text evidence="1">May be specifically involved in the processing, transport, and/or maturation of the MADH beta-subunit.</text>
</comment>
<evidence type="ECO:0000256" key="8">
    <source>
        <dbReference type="SAM" id="Phobius"/>
    </source>
</evidence>
<evidence type="ECO:0000313" key="11">
    <source>
        <dbReference type="Proteomes" id="UP000256838"/>
    </source>
</evidence>
<dbReference type="EMBL" id="QRGA01000015">
    <property type="protein sequence ID" value="RDU96370.1"/>
    <property type="molecule type" value="Genomic_DNA"/>
</dbReference>